<feature type="transmembrane region" description="Helical" evidence="7">
    <location>
        <begin position="89"/>
        <end position="110"/>
    </location>
</feature>
<dbReference type="RefSeq" id="WP_166638558.1">
    <property type="nucleotide sequence ID" value="NZ_SOAY01000011.1"/>
</dbReference>
<dbReference type="Pfam" id="PF01757">
    <property type="entry name" value="Acyl_transf_3"/>
    <property type="match status" value="1"/>
</dbReference>
<feature type="transmembrane region" description="Helical" evidence="7">
    <location>
        <begin position="207"/>
        <end position="228"/>
    </location>
</feature>
<dbReference type="GO" id="GO:0016413">
    <property type="term" value="F:O-acetyltransferase activity"/>
    <property type="evidence" value="ECO:0007669"/>
    <property type="project" value="TreeGrafter"/>
</dbReference>
<gene>
    <name evidence="9" type="ORF">CLV90_1836</name>
</gene>
<evidence type="ECO:0000259" key="8">
    <source>
        <dbReference type="Pfam" id="PF01757"/>
    </source>
</evidence>
<evidence type="ECO:0000256" key="1">
    <source>
        <dbReference type="ARBA" id="ARBA00004651"/>
    </source>
</evidence>
<proteinExistence type="inferred from homology"/>
<evidence type="ECO:0000256" key="6">
    <source>
        <dbReference type="ARBA" id="ARBA00023136"/>
    </source>
</evidence>
<evidence type="ECO:0000313" key="10">
    <source>
        <dbReference type="Proteomes" id="UP000294749"/>
    </source>
</evidence>
<dbReference type="Proteomes" id="UP000294749">
    <property type="component" value="Unassembled WGS sequence"/>
</dbReference>
<dbReference type="AlphaFoldDB" id="A0A4V3ER66"/>
<keyword evidence="5 7" id="KW-1133">Transmembrane helix</keyword>
<dbReference type="GO" id="GO:0009246">
    <property type="term" value="P:enterobacterial common antigen biosynthetic process"/>
    <property type="evidence" value="ECO:0007669"/>
    <property type="project" value="TreeGrafter"/>
</dbReference>
<evidence type="ECO:0000313" key="9">
    <source>
        <dbReference type="EMBL" id="TDT44758.1"/>
    </source>
</evidence>
<keyword evidence="3" id="KW-1003">Cell membrane</keyword>
<protein>
    <submittedName>
        <fullName evidence="9">Peptidoglycan/LPS O-acetylase OafA/YrhL</fullName>
    </submittedName>
</protein>
<keyword evidence="10" id="KW-1185">Reference proteome</keyword>
<feature type="transmembrane region" description="Helical" evidence="7">
    <location>
        <begin position="130"/>
        <end position="147"/>
    </location>
</feature>
<evidence type="ECO:0000256" key="5">
    <source>
        <dbReference type="ARBA" id="ARBA00022989"/>
    </source>
</evidence>
<keyword evidence="6 7" id="KW-0472">Membrane</keyword>
<dbReference type="InterPro" id="IPR002656">
    <property type="entry name" value="Acyl_transf_3_dom"/>
</dbReference>
<dbReference type="GO" id="GO:0005886">
    <property type="term" value="C:plasma membrane"/>
    <property type="evidence" value="ECO:0007669"/>
    <property type="project" value="UniProtKB-SubCell"/>
</dbReference>
<feature type="transmembrane region" description="Helical" evidence="7">
    <location>
        <begin position="243"/>
        <end position="264"/>
    </location>
</feature>
<evidence type="ECO:0000256" key="4">
    <source>
        <dbReference type="ARBA" id="ARBA00022692"/>
    </source>
</evidence>
<feature type="domain" description="Acyltransferase 3" evidence="8">
    <location>
        <begin position="9"/>
        <end position="328"/>
    </location>
</feature>
<feature type="transmembrane region" description="Helical" evidence="7">
    <location>
        <begin position="154"/>
        <end position="173"/>
    </location>
</feature>
<reference evidence="9 10" key="1">
    <citation type="submission" date="2019-03" db="EMBL/GenBank/DDBJ databases">
        <title>Genomic Encyclopedia of Archaeal and Bacterial Type Strains, Phase II (KMG-II): from individual species to whole genera.</title>
        <authorList>
            <person name="Goeker M."/>
        </authorList>
    </citation>
    <scope>NUCLEOTIDE SEQUENCE [LARGE SCALE GENOMIC DNA]</scope>
    <source>
        <strain evidence="9 10">DSM 25233</strain>
    </source>
</reference>
<dbReference type="PANTHER" id="PTHR40074:SF2">
    <property type="entry name" value="O-ACETYLTRANSFERASE WECH"/>
    <property type="match status" value="1"/>
</dbReference>
<organism evidence="9 10">
    <name type="scientific">Maribacter spongiicola</name>
    <dbReference type="NCBI Taxonomy" id="1206753"/>
    <lineage>
        <taxon>Bacteria</taxon>
        <taxon>Pseudomonadati</taxon>
        <taxon>Bacteroidota</taxon>
        <taxon>Flavobacteriia</taxon>
        <taxon>Flavobacteriales</taxon>
        <taxon>Flavobacteriaceae</taxon>
        <taxon>Maribacter</taxon>
    </lineage>
</organism>
<evidence type="ECO:0000256" key="2">
    <source>
        <dbReference type="ARBA" id="ARBA00007400"/>
    </source>
</evidence>
<evidence type="ECO:0000256" key="3">
    <source>
        <dbReference type="ARBA" id="ARBA00022475"/>
    </source>
</evidence>
<comment type="subcellular location">
    <subcellularLocation>
        <location evidence="1">Cell membrane</location>
        <topology evidence="1">Multi-pass membrane protein</topology>
    </subcellularLocation>
</comment>
<evidence type="ECO:0000256" key="7">
    <source>
        <dbReference type="SAM" id="Phobius"/>
    </source>
</evidence>
<comment type="similarity">
    <text evidence="2">Belongs to the acyltransferase 3 family.</text>
</comment>
<name>A0A4V3ER66_9FLAO</name>
<dbReference type="EMBL" id="SOAY01000011">
    <property type="protein sequence ID" value="TDT44758.1"/>
    <property type="molecule type" value="Genomic_DNA"/>
</dbReference>
<feature type="transmembrane region" description="Helical" evidence="7">
    <location>
        <begin position="12"/>
        <end position="29"/>
    </location>
</feature>
<keyword evidence="4 7" id="KW-0812">Transmembrane</keyword>
<sequence>MIRNNKFFYSVHYFRGIAILAIMLTHVWLLPNSKQDYYYDIFYSLREALFDGSTIYFVLISGFLLNYLKDKFEIKRFYKSKIKNVISPYVFISICILIATSFFGTVKESFHSFLYQLPEHLINGTASGPFWYIPFIIPFFLAGPLIIKITQAQLHKLLPLLLFLPILGTRTGVTVTLQMYLYFFPIYLLGIYSSMNYETVITFVRHYITPLVIGFVFLSITIFHIVLYDVDLTYCIFSLKDGLVYLKCLLAAMLLIRLCDFLAAKNINTLDSLARYSFAFYFLHDFINYRLLFISIKVIDYFNLEGYAQIIWGLIWGFVVILITAAIILVAKIILGKYSRVLIGA</sequence>
<feature type="transmembrane region" description="Helical" evidence="7">
    <location>
        <begin position="49"/>
        <end position="68"/>
    </location>
</feature>
<feature type="transmembrane region" description="Helical" evidence="7">
    <location>
        <begin position="179"/>
        <end position="195"/>
    </location>
</feature>
<feature type="transmembrane region" description="Helical" evidence="7">
    <location>
        <begin position="276"/>
        <end position="298"/>
    </location>
</feature>
<comment type="caution">
    <text evidence="9">The sequence shown here is derived from an EMBL/GenBank/DDBJ whole genome shotgun (WGS) entry which is preliminary data.</text>
</comment>
<accession>A0A4V3ER66</accession>
<feature type="transmembrane region" description="Helical" evidence="7">
    <location>
        <begin position="310"/>
        <end position="335"/>
    </location>
</feature>
<dbReference type="PANTHER" id="PTHR40074">
    <property type="entry name" value="O-ACETYLTRANSFERASE WECH"/>
    <property type="match status" value="1"/>
</dbReference>